<gene>
    <name evidence="1" type="ORF">BDW59DRAFT_161842</name>
</gene>
<organism evidence="1 2">
    <name type="scientific">Aspergillus cavernicola</name>
    <dbReference type="NCBI Taxonomy" id="176166"/>
    <lineage>
        <taxon>Eukaryota</taxon>
        <taxon>Fungi</taxon>
        <taxon>Dikarya</taxon>
        <taxon>Ascomycota</taxon>
        <taxon>Pezizomycotina</taxon>
        <taxon>Eurotiomycetes</taxon>
        <taxon>Eurotiomycetidae</taxon>
        <taxon>Eurotiales</taxon>
        <taxon>Aspergillaceae</taxon>
        <taxon>Aspergillus</taxon>
        <taxon>Aspergillus subgen. Nidulantes</taxon>
    </lineage>
</organism>
<comment type="caution">
    <text evidence="1">The sequence shown here is derived from an EMBL/GenBank/DDBJ whole genome shotgun (WGS) entry which is preliminary data.</text>
</comment>
<dbReference type="EMBL" id="JBFXLS010000037">
    <property type="protein sequence ID" value="KAL2825365.1"/>
    <property type="molecule type" value="Genomic_DNA"/>
</dbReference>
<evidence type="ECO:0000313" key="2">
    <source>
        <dbReference type="Proteomes" id="UP001610335"/>
    </source>
</evidence>
<dbReference type="Proteomes" id="UP001610335">
    <property type="component" value="Unassembled WGS sequence"/>
</dbReference>
<reference evidence="1 2" key="1">
    <citation type="submission" date="2024-07" db="EMBL/GenBank/DDBJ databases">
        <title>Section-level genome sequencing and comparative genomics of Aspergillus sections Usti and Cavernicolus.</title>
        <authorList>
            <consortium name="Lawrence Berkeley National Laboratory"/>
            <person name="Nybo J.L."/>
            <person name="Vesth T.C."/>
            <person name="Theobald S."/>
            <person name="Frisvad J.C."/>
            <person name="Larsen T.O."/>
            <person name="Kjaerboelling I."/>
            <person name="Rothschild-Mancinelli K."/>
            <person name="Lyhne E.K."/>
            <person name="Kogle M.E."/>
            <person name="Barry K."/>
            <person name="Clum A."/>
            <person name="Na H."/>
            <person name="Ledsgaard L."/>
            <person name="Lin J."/>
            <person name="Lipzen A."/>
            <person name="Kuo A."/>
            <person name="Riley R."/>
            <person name="Mondo S."/>
            <person name="LaButti K."/>
            <person name="Haridas S."/>
            <person name="Pangalinan J."/>
            <person name="Salamov A.A."/>
            <person name="Simmons B.A."/>
            <person name="Magnuson J.K."/>
            <person name="Chen J."/>
            <person name="Drula E."/>
            <person name="Henrissat B."/>
            <person name="Wiebenga A."/>
            <person name="Lubbers R.J."/>
            <person name="Gomes A.C."/>
            <person name="Makela M.R."/>
            <person name="Stajich J."/>
            <person name="Grigoriev I.V."/>
            <person name="Mortensen U.H."/>
            <person name="De vries R.P."/>
            <person name="Baker S.E."/>
            <person name="Andersen M.R."/>
        </authorList>
    </citation>
    <scope>NUCLEOTIDE SEQUENCE [LARGE SCALE GENOMIC DNA]</scope>
    <source>
        <strain evidence="1 2">CBS 600.67</strain>
    </source>
</reference>
<accession>A0ABR4IC96</accession>
<keyword evidence="2" id="KW-1185">Reference proteome</keyword>
<proteinExistence type="predicted"/>
<evidence type="ECO:0000313" key="1">
    <source>
        <dbReference type="EMBL" id="KAL2825365.1"/>
    </source>
</evidence>
<name>A0ABR4IC96_9EURO</name>
<evidence type="ECO:0008006" key="3">
    <source>
        <dbReference type="Google" id="ProtNLM"/>
    </source>
</evidence>
<protein>
    <recommendedName>
        <fullName evidence="3">Alpha-ketoglutarate-dependent dioxygenase AlkB-like domain-containing protein</fullName>
    </recommendedName>
</protein>
<sequence>MASFVNKHANVADRIAKMRRAPNISGNGFTLGWDLAVSYSESEINKLFAEHHGIGNWNIVKEPQFDVTVRDRYHRNMTRHYHIQLGLPKVAFRDTHGNSSSCEMSMTISGYFTTTDAQGWHHPIHVPISSDEDALLFTLSGISLGVVTREYHDPAPRPYASTRSAVLLKLEHSKIYLGYLEARSNFHAVRRHYIESPISKLGVIKRIASGFDFNDA</sequence>